<feature type="transmembrane region" description="Helical" evidence="4">
    <location>
        <begin position="553"/>
        <end position="572"/>
    </location>
</feature>
<keyword evidence="3 6" id="KW-0067">ATP-binding</keyword>
<dbReference type="SMART" id="SM00382">
    <property type="entry name" value="AAA"/>
    <property type="match status" value="1"/>
</dbReference>
<evidence type="ECO:0000313" key="6">
    <source>
        <dbReference type="EMBL" id="QBX55671.1"/>
    </source>
</evidence>
<evidence type="ECO:0000256" key="3">
    <source>
        <dbReference type="ARBA" id="ARBA00022840"/>
    </source>
</evidence>
<dbReference type="AlphaFoldDB" id="A0A4P7IIG9"/>
<dbReference type="PROSITE" id="PS50893">
    <property type="entry name" value="ABC_TRANSPORTER_2"/>
    <property type="match status" value="1"/>
</dbReference>
<feature type="transmembrane region" description="Helical" evidence="4">
    <location>
        <begin position="363"/>
        <end position="387"/>
    </location>
</feature>
<dbReference type="OrthoDB" id="5243306at2"/>
<keyword evidence="2" id="KW-0547">Nucleotide-binding</keyword>
<evidence type="ECO:0000313" key="7">
    <source>
        <dbReference type="Proteomes" id="UP000294853"/>
    </source>
</evidence>
<dbReference type="Proteomes" id="UP000294853">
    <property type="component" value="Chromosome"/>
</dbReference>
<feature type="transmembrane region" description="Helical" evidence="4">
    <location>
        <begin position="513"/>
        <end position="533"/>
    </location>
</feature>
<evidence type="ECO:0000256" key="2">
    <source>
        <dbReference type="ARBA" id="ARBA00022741"/>
    </source>
</evidence>
<dbReference type="GO" id="GO:0016887">
    <property type="term" value="F:ATP hydrolysis activity"/>
    <property type="evidence" value="ECO:0007669"/>
    <property type="project" value="InterPro"/>
</dbReference>
<evidence type="ECO:0000256" key="4">
    <source>
        <dbReference type="SAM" id="Phobius"/>
    </source>
</evidence>
<accession>A0A4P7IIG9</accession>
<dbReference type="EMBL" id="CP038436">
    <property type="protein sequence ID" value="QBX55671.1"/>
    <property type="molecule type" value="Genomic_DNA"/>
</dbReference>
<dbReference type="Gene3D" id="3.40.50.300">
    <property type="entry name" value="P-loop containing nucleotide triphosphate hydrolases"/>
    <property type="match status" value="1"/>
</dbReference>
<evidence type="ECO:0000259" key="5">
    <source>
        <dbReference type="PROSITE" id="PS50893"/>
    </source>
</evidence>
<dbReference type="PROSITE" id="PS00211">
    <property type="entry name" value="ABC_TRANSPORTER_1"/>
    <property type="match status" value="1"/>
</dbReference>
<dbReference type="PANTHER" id="PTHR43023">
    <property type="entry name" value="PROTEIN TRIGALACTOSYLDIACYLGLYCEROL 3, CHLOROPLASTIC"/>
    <property type="match status" value="1"/>
</dbReference>
<dbReference type="Pfam" id="PF00005">
    <property type="entry name" value="ABC_tran"/>
    <property type="match status" value="1"/>
</dbReference>
<keyword evidence="7" id="KW-1185">Reference proteome</keyword>
<reference evidence="6 7" key="1">
    <citation type="submission" date="2019-03" db="EMBL/GenBank/DDBJ databases">
        <title>Three New Species of Nocardioides, Nocardioides euryhalodurans sp. nov., Nocardioides seonyuensis sp. nov. and Nocardioides eburneoflavus sp. nov. Iolated from Soil.</title>
        <authorList>
            <person name="Roh S.G."/>
            <person name="Lee C."/>
            <person name="Kim M.-K."/>
            <person name="Kim S.B."/>
        </authorList>
    </citation>
    <scope>NUCLEOTIDE SEQUENCE [LARGE SCALE GENOMIC DNA]</scope>
    <source>
        <strain evidence="6 7">MMS17-SY207-3</strain>
    </source>
</reference>
<keyword evidence="1" id="KW-0813">Transport</keyword>
<keyword evidence="4" id="KW-1133">Transmembrane helix</keyword>
<feature type="domain" description="ABC transporter" evidence="5">
    <location>
        <begin position="5"/>
        <end position="241"/>
    </location>
</feature>
<dbReference type="InterPro" id="IPR030802">
    <property type="entry name" value="Permease_MalE"/>
</dbReference>
<organism evidence="6 7">
    <name type="scientific">Nocardioides seonyuensis</name>
    <dbReference type="NCBI Taxonomy" id="2518371"/>
    <lineage>
        <taxon>Bacteria</taxon>
        <taxon>Bacillati</taxon>
        <taxon>Actinomycetota</taxon>
        <taxon>Actinomycetes</taxon>
        <taxon>Propionibacteriales</taxon>
        <taxon>Nocardioidaceae</taxon>
        <taxon>Nocardioides</taxon>
    </lineage>
</organism>
<dbReference type="Pfam" id="PF02405">
    <property type="entry name" value="MlaE"/>
    <property type="match status" value="1"/>
</dbReference>
<proteinExistence type="predicted"/>
<feature type="transmembrane region" description="Helical" evidence="4">
    <location>
        <begin position="331"/>
        <end position="351"/>
    </location>
</feature>
<name>A0A4P7IIG9_9ACTN</name>
<dbReference type="KEGG" id="nsn:EXE58_09545"/>
<dbReference type="InterPro" id="IPR003439">
    <property type="entry name" value="ABC_transporter-like_ATP-bd"/>
</dbReference>
<sequence>MGATVEVEGLTKSFGSQNIWRDVTLTLPPGEITALLGPSGTGKSVFLKTVMGLLNPEEGSVKIDGVDIVSATDRETQELRKRFGVLFQDGALFGSMSIYDNVAFPLHEHTDLSASEIKRKVGEKLELVGLTGTETKLPGEVSGGMRKRVGLARSLVLDPDIILCDEPDSGLDPVRTAYIAQLLVDVNTETDATILVVTHDTNLARTLPDNLGMLFRRELVMFGPREAMLTTDEPAVTQFIHGSPVGPIGMSEEKDATPHHLLGAMDHLKLGDVPPQIQPSEGMGERAGAVRHAERLRTTPDIEELVIRQPDKELERRPVTRPAAYSAPMRGLRQVGSLFALALDVIVNIFRRPFQWRETLEQFWFIASVSILPAALVAVPFGAVIALQLGTLTVQIGAQSFTGAASVLAVIQQASPIVTALAIAGAGGAAICADLGARTIREEIDAMKVLGVSPVQRLVVPRVLATMLVAVLLNGMVSVVGVIGGYVFNVLVQDGTPGAYLASFTALAQIEDLIVGEIKAVIFGFIAGVVAAYRGLNPSAGPKGVGDAVNQSVVITFLLLFFMNFVITTLYLQVIPAKGA</sequence>
<keyword evidence="4" id="KW-0812">Transmembrane</keyword>
<feature type="transmembrane region" description="Helical" evidence="4">
    <location>
        <begin position="463"/>
        <end position="492"/>
    </location>
</feature>
<dbReference type="InterPro" id="IPR003593">
    <property type="entry name" value="AAA+_ATPase"/>
</dbReference>
<dbReference type="SUPFAM" id="SSF52540">
    <property type="entry name" value="P-loop containing nucleoside triphosphate hydrolases"/>
    <property type="match status" value="1"/>
</dbReference>
<evidence type="ECO:0000256" key="1">
    <source>
        <dbReference type="ARBA" id="ARBA00022448"/>
    </source>
</evidence>
<keyword evidence="4" id="KW-0472">Membrane</keyword>
<gene>
    <name evidence="6" type="ORF">EXE58_09545</name>
</gene>
<dbReference type="PANTHER" id="PTHR43023:SF6">
    <property type="entry name" value="INTERMEMBRANE PHOSPHOLIPID TRANSPORT SYSTEM ATP-BINDING PROTEIN MLAF"/>
    <property type="match status" value="1"/>
</dbReference>
<dbReference type="InterPro" id="IPR027417">
    <property type="entry name" value="P-loop_NTPase"/>
</dbReference>
<dbReference type="GO" id="GO:0043190">
    <property type="term" value="C:ATP-binding cassette (ABC) transporter complex"/>
    <property type="evidence" value="ECO:0007669"/>
    <property type="project" value="InterPro"/>
</dbReference>
<dbReference type="GO" id="GO:0005524">
    <property type="term" value="F:ATP binding"/>
    <property type="evidence" value="ECO:0007669"/>
    <property type="project" value="UniProtKB-KW"/>
</dbReference>
<protein>
    <submittedName>
        <fullName evidence="6">ATP-binding cassette domain-containing protein</fullName>
    </submittedName>
</protein>
<dbReference type="InterPro" id="IPR017871">
    <property type="entry name" value="ABC_transporter-like_CS"/>
</dbReference>